<accession>A0A010R8W2</accession>
<comment type="caution">
    <text evidence="2">The sequence shown here is derived from an EMBL/GenBank/DDBJ whole genome shotgun (WGS) entry which is preliminary data.</text>
</comment>
<feature type="chain" id="PRO_5001455629" description="Enoyl-CoA hydratase/isomerase" evidence="1">
    <location>
        <begin position="22"/>
        <end position="296"/>
    </location>
</feature>
<dbReference type="InterPro" id="IPR001753">
    <property type="entry name" value="Enoyl-CoA_hydra/iso"/>
</dbReference>
<dbReference type="PANTHER" id="PTHR11941">
    <property type="entry name" value="ENOYL-COA HYDRATASE-RELATED"/>
    <property type="match status" value="1"/>
</dbReference>
<dbReference type="GO" id="GO:0003824">
    <property type="term" value="F:catalytic activity"/>
    <property type="evidence" value="ECO:0007669"/>
    <property type="project" value="UniProtKB-ARBA"/>
</dbReference>
<protein>
    <recommendedName>
        <fullName evidence="4">Enoyl-CoA hydratase/isomerase</fullName>
    </recommendedName>
</protein>
<reference evidence="2 3" key="1">
    <citation type="submission" date="2014-02" db="EMBL/GenBank/DDBJ databases">
        <title>The genome sequence of Colletotrichum fioriniae PJ7.</title>
        <authorList>
            <person name="Baroncelli R."/>
            <person name="Thon M.R."/>
        </authorList>
    </citation>
    <scope>NUCLEOTIDE SEQUENCE [LARGE SCALE GENOMIC DNA]</scope>
    <source>
        <strain evidence="2 3">PJ7</strain>
    </source>
</reference>
<dbReference type="InterPro" id="IPR029045">
    <property type="entry name" value="ClpP/crotonase-like_dom_sf"/>
</dbReference>
<keyword evidence="1" id="KW-0732">Signal</keyword>
<evidence type="ECO:0000313" key="3">
    <source>
        <dbReference type="Proteomes" id="UP000020467"/>
    </source>
</evidence>
<dbReference type="Gene3D" id="3.90.226.10">
    <property type="entry name" value="2-enoyl-CoA Hydratase, Chain A, domain 1"/>
    <property type="match status" value="1"/>
</dbReference>
<name>A0A010R8W2_9PEZI</name>
<dbReference type="PANTHER" id="PTHR11941:SF54">
    <property type="entry name" value="ENOYL-COA HYDRATASE, MITOCHONDRIAL"/>
    <property type="match status" value="1"/>
</dbReference>
<dbReference type="SUPFAM" id="SSF52096">
    <property type="entry name" value="ClpP/crotonase"/>
    <property type="match status" value="1"/>
</dbReference>
<feature type="signal peptide" evidence="1">
    <location>
        <begin position="1"/>
        <end position="21"/>
    </location>
</feature>
<evidence type="ECO:0000256" key="1">
    <source>
        <dbReference type="SAM" id="SignalP"/>
    </source>
</evidence>
<organism evidence="2 3">
    <name type="scientific">Colletotrichum fioriniae PJ7</name>
    <dbReference type="NCBI Taxonomy" id="1445577"/>
    <lineage>
        <taxon>Eukaryota</taxon>
        <taxon>Fungi</taxon>
        <taxon>Dikarya</taxon>
        <taxon>Ascomycota</taxon>
        <taxon>Pezizomycotina</taxon>
        <taxon>Sordariomycetes</taxon>
        <taxon>Hypocreomycetidae</taxon>
        <taxon>Glomerellales</taxon>
        <taxon>Glomerellaceae</taxon>
        <taxon>Colletotrichum</taxon>
        <taxon>Colletotrichum acutatum species complex</taxon>
    </lineage>
</organism>
<proteinExistence type="predicted"/>
<keyword evidence="3" id="KW-1185">Reference proteome</keyword>
<dbReference type="OrthoDB" id="410701at2759"/>
<dbReference type="Proteomes" id="UP000020467">
    <property type="component" value="Unassembled WGS sequence"/>
</dbReference>
<dbReference type="eggNOG" id="KOG1680">
    <property type="taxonomic scope" value="Eukaryota"/>
</dbReference>
<evidence type="ECO:0008006" key="4">
    <source>
        <dbReference type="Google" id="ProtNLM"/>
    </source>
</evidence>
<dbReference type="CDD" id="cd06558">
    <property type="entry name" value="crotonase-like"/>
    <property type="match status" value="1"/>
</dbReference>
<dbReference type="GO" id="GO:0006635">
    <property type="term" value="P:fatty acid beta-oxidation"/>
    <property type="evidence" value="ECO:0007669"/>
    <property type="project" value="TreeGrafter"/>
</dbReference>
<dbReference type="AlphaFoldDB" id="A0A010R8W2"/>
<dbReference type="HOGENOM" id="CLU_009834_7_1_1"/>
<evidence type="ECO:0000313" key="2">
    <source>
        <dbReference type="EMBL" id="EXF85155.1"/>
    </source>
</evidence>
<dbReference type="STRING" id="1445577.A0A010R8W2"/>
<dbReference type="KEGG" id="cfj:CFIO01_03226"/>
<dbReference type="EMBL" id="JARH01000118">
    <property type="protein sequence ID" value="EXF85155.1"/>
    <property type="molecule type" value="Genomic_DNA"/>
</dbReference>
<dbReference type="Pfam" id="PF00378">
    <property type="entry name" value="ECH_1"/>
    <property type="match status" value="1"/>
</dbReference>
<sequence length="296" mass="32360">MHSFIFSGLAFAATLVRPAYTIGLPNYTGLKTTQNGSVLTVTFHNPSSPINLWNLDTQNDLTDLVSRLQGNNETKVVIFNSDVPRFFMAHLDLSLPELADPAFGKEFGTLIYNVSQLHQVTIGAVEGRARGAGNEFLVSLDMRFATRGESLFGQPEVGSGLFPGGGGSQFLPGLIGRGRAMEYVLSSNDITAEDAASIGWINKAFDTSAEMYGYIEKLTQRFSWFPLSALSGGKKTINRASAPSLEQVIEDTKEFFQQQFDTEAQDIAKRSALLSRNVSAVELELNLPETIARLYT</sequence>
<gene>
    <name evidence="2" type="ORF">CFIO01_03226</name>
</gene>